<feature type="transmembrane region" description="Helical" evidence="6">
    <location>
        <begin position="41"/>
        <end position="65"/>
    </location>
</feature>
<keyword evidence="8" id="KW-1185">Reference proteome</keyword>
<keyword evidence="2" id="KW-1003">Cell membrane</keyword>
<evidence type="ECO:0000256" key="2">
    <source>
        <dbReference type="ARBA" id="ARBA00022475"/>
    </source>
</evidence>
<evidence type="ECO:0000256" key="4">
    <source>
        <dbReference type="ARBA" id="ARBA00022989"/>
    </source>
</evidence>
<dbReference type="EMBL" id="JAAKZW010000114">
    <property type="protein sequence ID" value="NGO78722.1"/>
    <property type="molecule type" value="Genomic_DNA"/>
</dbReference>
<feature type="transmembrane region" description="Helical" evidence="6">
    <location>
        <begin position="134"/>
        <end position="153"/>
    </location>
</feature>
<dbReference type="GO" id="GO:0015171">
    <property type="term" value="F:amino acid transmembrane transporter activity"/>
    <property type="evidence" value="ECO:0007669"/>
    <property type="project" value="TreeGrafter"/>
</dbReference>
<dbReference type="Proteomes" id="UP000481109">
    <property type="component" value="Unassembled WGS sequence"/>
</dbReference>
<keyword evidence="4 6" id="KW-1133">Transmembrane helix</keyword>
<dbReference type="RefSeq" id="WP_165334169.1">
    <property type="nucleotide sequence ID" value="NZ_JAAKZW010000114.1"/>
</dbReference>
<keyword evidence="3 6" id="KW-0812">Transmembrane</keyword>
<dbReference type="InterPro" id="IPR001123">
    <property type="entry name" value="LeuE-type"/>
</dbReference>
<evidence type="ECO:0000256" key="5">
    <source>
        <dbReference type="ARBA" id="ARBA00023136"/>
    </source>
</evidence>
<organism evidence="7 8">
    <name type="scientific">Streptomyces mesophilus</name>
    <dbReference type="NCBI Taxonomy" id="1775132"/>
    <lineage>
        <taxon>Bacteria</taxon>
        <taxon>Bacillati</taxon>
        <taxon>Actinomycetota</taxon>
        <taxon>Actinomycetes</taxon>
        <taxon>Kitasatosporales</taxon>
        <taxon>Streptomycetaceae</taxon>
        <taxon>Streptomyces</taxon>
    </lineage>
</organism>
<dbReference type="GO" id="GO:0005886">
    <property type="term" value="C:plasma membrane"/>
    <property type="evidence" value="ECO:0007669"/>
    <property type="project" value="UniProtKB-SubCell"/>
</dbReference>
<dbReference type="AlphaFoldDB" id="A0A6G4XNF7"/>
<dbReference type="PANTHER" id="PTHR30086:SF20">
    <property type="entry name" value="ARGININE EXPORTER PROTEIN ARGO-RELATED"/>
    <property type="match status" value="1"/>
</dbReference>
<dbReference type="PIRSF" id="PIRSF006324">
    <property type="entry name" value="LeuE"/>
    <property type="match status" value="1"/>
</dbReference>
<comment type="subcellular location">
    <subcellularLocation>
        <location evidence="1">Cell membrane</location>
        <topology evidence="1">Multi-pass membrane protein</topology>
    </subcellularLocation>
</comment>
<accession>A0A6G4XNF7</accession>
<reference evidence="7 8" key="1">
    <citation type="submission" date="2020-02" db="EMBL/GenBank/DDBJ databases">
        <title>Whole-genome analyses of novel actinobacteria.</title>
        <authorList>
            <person name="Sahin N."/>
            <person name="Tokatli A."/>
        </authorList>
    </citation>
    <scope>NUCLEOTIDE SEQUENCE [LARGE SCALE GENOMIC DNA]</scope>
    <source>
        <strain evidence="7 8">YC504</strain>
    </source>
</reference>
<evidence type="ECO:0000256" key="1">
    <source>
        <dbReference type="ARBA" id="ARBA00004651"/>
    </source>
</evidence>
<feature type="transmembrane region" description="Helical" evidence="6">
    <location>
        <begin position="71"/>
        <end position="89"/>
    </location>
</feature>
<sequence length="212" mass="22804">MATSTSLWSFALVVGLLTLTPGLDTALILRTSALGRRRRAWGVVLGIQTGTLLWGALTSLGVTALLTASHLAYTTLRWVGAAYLVWLGARMLRDTFRGRPLAEEGDPGLLGGEDSVTGGWRQGTLTNLLNPKMGAFYVAVLPQFIPVGAHHFAMGLVLTTVHVLLGLLWSAALIGFARVLHGWLRRPRARRLLDRITGTVIAAFGVRLALSD</sequence>
<evidence type="ECO:0000256" key="3">
    <source>
        <dbReference type="ARBA" id="ARBA00022692"/>
    </source>
</evidence>
<feature type="transmembrane region" description="Helical" evidence="6">
    <location>
        <begin position="6"/>
        <end position="29"/>
    </location>
</feature>
<dbReference type="PANTHER" id="PTHR30086">
    <property type="entry name" value="ARGININE EXPORTER PROTEIN ARGO"/>
    <property type="match status" value="1"/>
</dbReference>
<evidence type="ECO:0000256" key="6">
    <source>
        <dbReference type="SAM" id="Phobius"/>
    </source>
</evidence>
<evidence type="ECO:0000313" key="8">
    <source>
        <dbReference type="Proteomes" id="UP000481109"/>
    </source>
</evidence>
<feature type="transmembrane region" description="Helical" evidence="6">
    <location>
        <begin position="159"/>
        <end position="180"/>
    </location>
</feature>
<comment type="caution">
    <text evidence="7">The sequence shown here is derived from an EMBL/GenBank/DDBJ whole genome shotgun (WGS) entry which is preliminary data.</text>
</comment>
<name>A0A6G4XNF7_9ACTN</name>
<dbReference type="Pfam" id="PF01810">
    <property type="entry name" value="LysE"/>
    <property type="match status" value="1"/>
</dbReference>
<gene>
    <name evidence="7" type="ORF">G6045_24130</name>
</gene>
<protein>
    <submittedName>
        <fullName evidence="7">LysE family translocator</fullName>
    </submittedName>
</protein>
<keyword evidence="5 6" id="KW-0472">Membrane</keyword>
<proteinExistence type="predicted"/>
<evidence type="ECO:0000313" key="7">
    <source>
        <dbReference type="EMBL" id="NGO78722.1"/>
    </source>
</evidence>